<proteinExistence type="predicted"/>
<feature type="domain" description="UPF0033" evidence="1">
    <location>
        <begin position="110"/>
        <end position="176"/>
    </location>
</feature>
<name>A0A380S910_FIBSU</name>
<accession>A0A380S910</accession>
<sequence>MQKMADERKKNLTSPIARWIDANRETAGFTESLRKLLMYACVEWIRRGTSALLTPEEALSKIVCCGLSEFPVGEWAENPENYTDEIADFCEKAKILPLPATLQGEIPSLLDLRGVKCPLNSVRSRIVMSGYPAGRTLKIWLDEGSPIENVPGSLIADGHKVLSREKKGNYWEISVVKSDSKV</sequence>
<dbReference type="Pfam" id="PF01206">
    <property type="entry name" value="TusA"/>
    <property type="match status" value="1"/>
</dbReference>
<dbReference type="InterPro" id="IPR001455">
    <property type="entry name" value="TusA-like"/>
</dbReference>
<keyword evidence="2" id="KW-0808">Transferase</keyword>
<protein>
    <submittedName>
        <fullName evidence="2">TusA-related sulfurtransferase</fullName>
    </submittedName>
</protein>
<dbReference type="Gene3D" id="3.30.110.40">
    <property type="entry name" value="TusA-like domain"/>
    <property type="match status" value="1"/>
</dbReference>
<dbReference type="Proteomes" id="UP000255423">
    <property type="component" value="Unassembled WGS sequence"/>
</dbReference>
<evidence type="ECO:0000259" key="1">
    <source>
        <dbReference type="Pfam" id="PF01206"/>
    </source>
</evidence>
<dbReference type="GO" id="GO:0016740">
    <property type="term" value="F:transferase activity"/>
    <property type="evidence" value="ECO:0007669"/>
    <property type="project" value="UniProtKB-KW"/>
</dbReference>
<dbReference type="SUPFAM" id="SSF64307">
    <property type="entry name" value="SirA-like"/>
    <property type="match status" value="1"/>
</dbReference>
<dbReference type="AlphaFoldDB" id="A0A380S910"/>
<organism evidence="2 3">
    <name type="scientific">Fibrobacter succinogenes</name>
    <name type="common">Bacteroides succinogenes</name>
    <dbReference type="NCBI Taxonomy" id="833"/>
    <lineage>
        <taxon>Bacteria</taxon>
        <taxon>Pseudomonadati</taxon>
        <taxon>Fibrobacterota</taxon>
        <taxon>Fibrobacteria</taxon>
        <taxon>Fibrobacterales</taxon>
        <taxon>Fibrobacteraceae</taxon>
        <taxon>Fibrobacter</taxon>
    </lineage>
</organism>
<evidence type="ECO:0000313" key="2">
    <source>
        <dbReference type="EMBL" id="SUQ26014.1"/>
    </source>
</evidence>
<reference evidence="2 3" key="1">
    <citation type="submission" date="2017-08" db="EMBL/GenBank/DDBJ databases">
        <authorList>
            <person name="de Groot N.N."/>
        </authorList>
    </citation>
    <scope>NUCLEOTIDE SEQUENCE [LARGE SCALE GENOMIC DNA]</scope>
    <source>
        <strain evidence="2 3">HM2</strain>
    </source>
</reference>
<gene>
    <name evidence="2" type="ORF">SAMN05661053_2818</name>
</gene>
<dbReference type="CDD" id="cd00291">
    <property type="entry name" value="SirA_YedF_YeeD"/>
    <property type="match status" value="1"/>
</dbReference>
<dbReference type="EMBL" id="UHJL01000005">
    <property type="protein sequence ID" value="SUQ26014.1"/>
    <property type="molecule type" value="Genomic_DNA"/>
</dbReference>
<dbReference type="InterPro" id="IPR036868">
    <property type="entry name" value="TusA-like_sf"/>
</dbReference>
<evidence type="ECO:0000313" key="3">
    <source>
        <dbReference type="Proteomes" id="UP000255423"/>
    </source>
</evidence>